<dbReference type="Proteomes" id="UP000240996">
    <property type="component" value="Unassembled WGS sequence"/>
</dbReference>
<dbReference type="PANTHER" id="PTHR37944:SF1">
    <property type="entry name" value="PORIN B"/>
    <property type="match status" value="1"/>
</dbReference>
<dbReference type="GO" id="GO:0016020">
    <property type="term" value="C:membrane"/>
    <property type="evidence" value="ECO:0007669"/>
    <property type="project" value="InterPro"/>
</dbReference>
<dbReference type="AlphaFoldDB" id="A0A2T4YPR5"/>
<dbReference type="GO" id="GO:0015288">
    <property type="term" value="F:porin activity"/>
    <property type="evidence" value="ECO:0007669"/>
    <property type="project" value="InterPro"/>
</dbReference>
<name>A0A2T4YPR5_9SPHN</name>
<dbReference type="InterPro" id="IPR007049">
    <property type="entry name" value="Carb-sel_porin_OprB"/>
</dbReference>
<dbReference type="InterPro" id="IPR038673">
    <property type="entry name" value="OprB_sf"/>
</dbReference>
<evidence type="ECO:0000256" key="1">
    <source>
        <dbReference type="ARBA" id="ARBA00008769"/>
    </source>
</evidence>
<proteinExistence type="inferred from homology"/>
<comment type="similarity">
    <text evidence="1 2">Belongs to the OprB family.</text>
</comment>
<organism evidence="3 4">
    <name type="scientific">Sphingomonas aerolata</name>
    <dbReference type="NCBI Taxonomy" id="185951"/>
    <lineage>
        <taxon>Bacteria</taxon>
        <taxon>Pseudomonadati</taxon>
        <taxon>Pseudomonadota</taxon>
        <taxon>Alphaproteobacteria</taxon>
        <taxon>Sphingomonadales</taxon>
        <taxon>Sphingomonadaceae</taxon>
        <taxon>Sphingomonas</taxon>
    </lineage>
</organism>
<dbReference type="PANTHER" id="PTHR37944">
    <property type="entry name" value="PORIN B"/>
    <property type="match status" value="1"/>
</dbReference>
<dbReference type="InterPro" id="IPR052932">
    <property type="entry name" value="OprB_Porin"/>
</dbReference>
<keyword evidence="4" id="KW-1185">Reference proteome</keyword>
<sequence length="403" mass="42259">MDIMTVPRLVGPALLLSGAWTLPVWGQSGPPEVVQDPPPRAVAITGRYVVDLMGNVAGGDARGARVLDNFEVTADGDLDRLAGWRGARAHLHVLSNQGGSINALAGTLQGVDNIEVADGRVKLYEAWVEQDLAGGRAALLVGLSDLNVDFYQNDSAGMLVAPAFGIGSELAATGPNGPSIFPSTALTMRLKTSIGTSGYFHAAVVNARAGVLGDTTGIDLGMHDGALLIAEAGTRANGKLAFGAWRYTRQQDDMRACDGNGDPVKRTAIGAYVLVDQRLVGDDGRGIDLFLRAGISDGKTTPFRGGFQTGLLARGLVPGRPDGQFSIGVAQGLLSQALRQTVRDAGDRADAAETGIEITYQDRAAPFLAVQPDVQYVRRAYAGAGRRSAFVVGLRLIAEVSRR</sequence>
<evidence type="ECO:0000313" key="3">
    <source>
        <dbReference type="EMBL" id="PTM45507.1"/>
    </source>
</evidence>
<evidence type="ECO:0000313" key="4">
    <source>
        <dbReference type="Proteomes" id="UP000240996"/>
    </source>
</evidence>
<gene>
    <name evidence="3" type="ORF">C8J24_1731</name>
</gene>
<dbReference type="Pfam" id="PF04966">
    <property type="entry name" value="OprB"/>
    <property type="match status" value="1"/>
</dbReference>
<accession>A0A2T4YPR5</accession>
<protein>
    <submittedName>
        <fullName evidence="3">Porin</fullName>
    </submittedName>
</protein>
<reference evidence="3 4" key="1">
    <citation type="submission" date="2018-04" db="EMBL/GenBank/DDBJ databases">
        <title>Genomic Encyclopedia of Type Strains, Phase III (KMG-III): the genomes of soil and plant-associated and newly described type strains.</title>
        <authorList>
            <person name="Whitman W."/>
        </authorList>
    </citation>
    <scope>NUCLEOTIDE SEQUENCE [LARGE SCALE GENOMIC DNA]</scope>
    <source>
        <strain evidence="3 4">NW12</strain>
    </source>
</reference>
<dbReference type="GO" id="GO:0008643">
    <property type="term" value="P:carbohydrate transport"/>
    <property type="evidence" value="ECO:0007669"/>
    <property type="project" value="InterPro"/>
</dbReference>
<dbReference type="EMBL" id="PZZN01000002">
    <property type="protein sequence ID" value="PTM45507.1"/>
    <property type="molecule type" value="Genomic_DNA"/>
</dbReference>
<dbReference type="Gene3D" id="2.40.160.180">
    <property type="entry name" value="Carbohydrate-selective porin OprB"/>
    <property type="match status" value="1"/>
</dbReference>
<comment type="caution">
    <text evidence="3">The sequence shown here is derived from an EMBL/GenBank/DDBJ whole genome shotgun (WGS) entry which is preliminary data.</text>
</comment>
<evidence type="ECO:0000256" key="2">
    <source>
        <dbReference type="RuleBase" id="RU363072"/>
    </source>
</evidence>